<dbReference type="PANTHER" id="PTHR11559">
    <property type="entry name" value="CARBOXYLESTERASE"/>
    <property type="match status" value="1"/>
</dbReference>
<dbReference type="ESTHER" id="dappu-e9gp76">
    <property type="family name" value="Carb_B_Arthropoda"/>
</dbReference>
<dbReference type="InterPro" id="IPR029058">
    <property type="entry name" value="AB_hydrolase_fold"/>
</dbReference>
<reference evidence="3 4" key="1">
    <citation type="journal article" date="2011" name="Science">
        <title>The ecoresponsive genome of Daphnia pulex.</title>
        <authorList>
            <person name="Colbourne J.K."/>
            <person name="Pfrender M.E."/>
            <person name="Gilbert D."/>
            <person name="Thomas W.K."/>
            <person name="Tucker A."/>
            <person name="Oakley T.H."/>
            <person name="Tokishita S."/>
            <person name="Aerts A."/>
            <person name="Arnold G.J."/>
            <person name="Basu M.K."/>
            <person name="Bauer D.J."/>
            <person name="Caceres C.E."/>
            <person name="Carmel L."/>
            <person name="Casola C."/>
            <person name="Choi J.H."/>
            <person name="Detter J.C."/>
            <person name="Dong Q."/>
            <person name="Dusheyko S."/>
            <person name="Eads B.D."/>
            <person name="Frohlich T."/>
            <person name="Geiler-Samerotte K.A."/>
            <person name="Gerlach D."/>
            <person name="Hatcher P."/>
            <person name="Jogdeo S."/>
            <person name="Krijgsveld J."/>
            <person name="Kriventseva E.V."/>
            <person name="Kultz D."/>
            <person name="Laforsch C."/>
            <person name="Lindquist E."/>
            <person name="Lopez J."/>
            <person name="Manak J.R."/>
            <person name="Muller J."/>
            <person name="Pangilinan J."/>
            <person name="Patwardhan R.P."/>
            <person name="Pitluck S."/>
            <person name="Pritham E.J."/>
            <person name="Rechtsteiner A."/>
            <person name="Rho M."/>
            <person name="Rogozin I.B."/>
            <person name="Sakarya O."/>
            <person name="Salamov A."/>
            <person name="Schaack S."/>
            <person name="Shapiro H."/>
            <person name="Shiga Y."/>
            <person name="Skalitzky C."/>
            <person name="Smith Z."/>
            <person name="Souvorov A."/>
            <person name="Sung W."/>
            <person name="Tang Z."/>
            <person name="Tsuchiya D."/>
            <person name="Tu H."/>
            <person name="Vos H."/>
            <person name="Wang M."/>
            <person name="Wolf Y.I."/>
            <person name="Yamagata H."/>
            <person name="Yamada T."/>
            <person name="Ye Y."/>
            <person name="Shaw J.R."/>
            <person name="Andrews J."/>
            <person name="Crease T.J."/>
            <person name="Tang H."/>
            <person name="Lucas S.M."/>
            <person name="Robertson H.M."/>
            <person name="Bork P."/>
            <person name="Koonin E.V."/>
            <person name="Zdobnov E.M."/>
            <person name="Grigoriev I.V."/>
            <person name="Lynch M."/>
            <person name="Boore J.L."/>
        </authorList>
    </citation>
    <scope>NUCLEOTIDE SEQUENCE [LARGE SCALE GENOMIC DNA]</scope>
</reference>
<sequence length="273" mass="31189">MDRKKYALCLWPVAFGPRVDKERTSPFLPDDPEKLITLGQFNNVPLIAGLTESEGGLFGATLATFPGFNLKAYKSDQIKSIRYTLGMEKREDGYEIAQKAYHEYFISNNKRSCKIPTQYAELTSDFGLDFGFFKPIDESVKLWSKYSAHPIYYYRYGYRHKLGLANLLELPFKIDFGVVHTDELLLMFTSIGSPLAKHPHDVKVSNMLVDLWTSFATDGVPKSNLVPGNWLPTTEKQTRYLQINAQNPKLVNDSMPFESQLAFCYIMMAEHIL</sequence>
<gene>
    <name evidence="3" type="ORF">DAPPUDRAFT_245878</name>
</gene>
<organism evidence="3 4">
    <name type="scientific">Daphnia pulex</name>
    <name type="common">Water flea</name>
    <dbReference type="NCBI Taxonomy" id="6669"/>
    <lineage>
        <taxon>Eukaryota</taxon>
        <taxon>Metazoa</taxon>
        <taxon>Ecdysozoa</taxon>
        <taxon>Arthropoda</taxon>
        <taxon>Crustacea</taxon>
        <taxon>Branchiopoda</taxon>
        <taxon>Diplostraca</taxon>
        <taxon>Cladocera</taxon>
        <taxon>Anomopoda</taxon>
        <taxon>Daphniidae</taxon>
        <taxon>Daphnia</taxon>
    </lineage>
</organism>
<dbReference type="OrthoDB" id="19653at2759"/>
<name>E9GP77_DAPPU</name>
<dbReference type="PhylomeDB" id="E9GP77"/>
<dbReference type="eggNOG" id="KOG1516">
    <property type="taxonomic scope" value="Eukaryota"/>
</dbReference>
<keyword evidence="1" id="KW-0325">Glycoprotein</keyword>
<feature type="domain" description="Carboxylesterase type B" evidence="2">
    <location>
        <begin position="13"/>
        <end position="248"/>
    </location>
</feature>
<evidence type="ECO:0000313" key="3">
    <source>
        <dbReference type="EMBL" id="EFX78589.1"/>
    </source>
</evidence>
<dbReference type="AlphaFoldDB" id="E9GP77"/>
<protein>
    <recommendedName>
        <fullName evidence="2">Carboxylesterase type B domain-containing protein</fullName>
    </recommendedName>
</protein>
<evidence type="ECO:0000259" key="2">
    <source>
        <dbReference type="Pfam" id="PF00135"/>
    </source>
</evidence>
<dbReference type="InterPro" id="IPR050309">
    <property type="entry name" value="Type-B_Carboxylest/Lipase"/>
</dbReference>
<dbReference type="InParanoid" id="E9GP77"/>
<accession>E9GP77</accession>
<dbReference type="FunFam" id="3.40.50.1820:FF:000724">
    <property type="entry name" value="Carboxylic ester hydrolase"/>
    <property type="match status" value="1"/>
</dbReference>
<dbReference type="EMBL" id="GL732556">
    <property type="protein sequence ID" value="EFX78589.1"/>
    <property type="molecule type" value="Genomic_DNA"/>
</dbReference>
<dbReference type="InterPro" id="IPR002018">
    <property type="entry name" value="CarbesteraseB"/>
</dbReference>
<dbReference type="STRING" id="6669.E9GP77"/>
<dbReference type="Pfam" id="PF00135">
    <property type="entry name" value="COesterase"/>
    <property type="match status" value="1"/>
</dbReference>
<dbReference type="SUPFAM" id="SSF53474">
    <property type="entry name" value="alpha/beta-Hydrolases"/>
    <property type="match status" value="1"/>
</dbReference>
<evidence type="ECO:0000313" key="4">
    <source>
        <dbReference type="Proteomes" id="UP000000305"/>
    </source>
</evidence>
<dbReference type="KEGG" id="dpx:DAPPUDRAFT_245878"/>
<dbReference type="Gene3D" id="3.40.50.1820">
    <property type="entry name" value="alpha/beta hydrolase"/>
    <property type="match status" value="1"/>
</dbReference>
<evidence type="ECO:0000256" key="1">
    <source>
        <dbReference type="ARBA" id="ARBA00023180"/>
    </source>
</evidence>
<keyword evidence="4" id="KW-1185">Reference proteome</keyword>
<proteinExistence type="predicted"/>
<dbReference type="HOGENOM" id="CLU_1020345_0_0_1"/>
<dbReference type="OMA" id="LAFCYIM"/>
<dbReference type="Proteomes" id="UP000000305">
    <property type="component" value="Unassembled WGS sequence"/>
</dbReference>